<organism evidence="2 3">
    <name type="scientific">Paenibacillus thalictri</name>
    <dbReference type="NCBI Taxonomy" id="2527873"/>
    <lineage>
        <taxon>Bacteria</taxon>
        <taxon>Bacillati</taxon>
        <taxon>Bacillota</taxon>
        <taxon>Bacilli</taxon>
        <taxon>Bacillales</taxon>
        <taxon>Paenibacillaceae</taxon>
        <taxon>Paenibacillus</taxon>
    </lineage>
</organism>
<dbReference type="AlphaFoldDB" id="A0A4Q9DNL3"/>
<reference evidence="2 3" key="1">
    <citation type="submission" date="2019-02" db="EMBL/GenBank/DDBJ databases">
        <title>Paenibacillus sp. nov., isolated from surface-sterilized tissue of Thalictrum simplex L.</title>
        <authorList>
            <person name="Tuo L."/>
        </authorList>
    </citation>
    <scope>NUCLEOTIDE SEQUENCE [LARGE SCALE GENOMIC DNA]</scope>
    <source>
        <strain evidence="2 3">N2SHLJ1</strain>
    </source>
</reference>
<gene>
    <name evidence="2" type="ORF">EYB31_24325</name>
</gene>
<evidence type="ECO:0000313" key="2">
    <source>
        <dbReference type="EMBL" id="TBL75135.1"/>
    </source>
</evidence>
<feature type="compositionally biased region" description="Basic and acidic residues" evidence="1">
    <location>
        <begin position="68"/>
        <end position="78"/>
    </location>
</feature>
<evidence type="ECO:0000256" key="1">
    <source>
        <dbReference type="SAM" id="MobiDB-lite"/>
    </source>
</evidence>
<dbReference type="EMBL" id="SIRE01000018">
    <property type="protein sequence ID" value="TBL75135.1"/>
    <property type="molecule type" value="Genomic_DNA"/>
</dbReference>
<evidence type="ECO:0000313" key="3">
    <source>
        <dbReference type="Proteomes" id="UP000293142"/>
    </source>
</evidence>
<feature type="region of interest" description="Disordered" evidence="1">
    <location>
        <begin position="68"/>
        <end position="92"/>
    </location>
</feature>
<accession>A0A4Q9DNL3</accession>
<dbReference type="Proteomes" id="UP000293142">
    <property type="component" value="Unassembled WGS sequence"/>
</dbReference>
<dbReference type="RefSeq" id="WP_131016032.1">
    <property type="nucleotide sequence ID" value="NZ_SIRE01000018.1"/>
</dbReference>
<name>A0A4Q9DNL3_9BACL</name>
<sequence length="164" mass="18973">MKDNQESQAKQRFLFNVDILIEGETNGRALETLLHLLNSNQIQDYNIRSGIELGKWIQVAIKEARKNVTKESAAKTQEKVQQPNVEPTKKKSADHEYLYQQLEKFRENNMLIRVTVLKGKGIKLSLPCRILNFDPAAETVTVYHVDEKKVYLFRINEIDDVEVS</sequence>
<comment type="caution">
    <text evidence="2">The sequence shown here is derived from an EMBL/GenBank/DDBJ whole genome shotgun (WGS) entry which is preliminary data.</text>
</comment>
<protein>
    <submittedName>
        <fullName evidence="2">Uncharacterized protein</fullName>
    </submittedName>
</protein>
<dbReference type="OrthoDB" id="2655795at2"/>
<proteinExistence type="predicted"/>
<keyword evidence="3" id="KW-1185">Reference proteome</keyword>